<name>A0A382FVX7_9ZZZZ</name>
<dbReference type="AlphaFoldDB" id="A0A382FVX7"/>
<organism evidence="1">
    <name type="scientific">marine metagenome</name>
    <dbReference type="NCBI Taxonomy" id="408172"/>
    <lineage>
        <taxon>unclassified sequences</taxon>
        <taxon>metagenomes</taxon>
        <taxon>ecological metagenomes</taxon>
    </lineage>
</organism>
<sequence>MATTDILLTWNLPTANLVKIAPKLKWIHCIGAGVEHLLPIDWLPNDVILTNNKGVHANKSGEYGLMSVLMLHNHLPTIV</sequence>
<proteinExistence type="predicted"/>
<protein>
    <recommendedName>
        <fullName evidence="2">D-isomer specific 2-hydroxyacid dehydrogenase catalytic domain-containing protein</fullName>
    </recommendedName>
</protein>
<dbReference type="Gene3D" id="3.40.50.720">
    <property type="entry name" value="NAD(P)-binding Rossmann-like Domain"/>
    <property type="match status" value="1"/>
</dbReference>
<feature type="non-terminal residue" evidence="1">
    <location>
        <position position="1"/>
    </location>
</feature>
<dbReference type="SUPFAM" id="SSF52283">
    <property type="entry name" value="Formate/glycerate dehydrogenase catalytic domain-like"/>
    <property type="match status" value="1"/>
</dbReference>
<accession>A0A382FVX7</accession>
<gene>
    <name evidence="1" type="ORF">METZ01_LOCUS220004</name>
</gene>
<evidence type="ECO:0000313" key="1">
    <source>
        <dbReference type="EMBL" id="SVB67150.1"/>
    </source>
</evidence>
<dbReference type="EMBL" id="UINC01052151">
    <property type="protein sequence ID" value="SVB67150.1"/>
    <property type="molecule type" value="Genomic_DNA"/>
</dbReference>
<reference evidence="1" key="1">
    <citation type="submission" date="2018-05" db="EMBL/GenBank/DDBJ databases">
        <authorList>
            <person name="Lanie J.A."/>
            <person name="Ng W.-L."/>
            <person name="Kazmierczak K.M."/>
            <person name="Andrzejewski T.M."/>
            <person name="Davidsen T.M."/>
            <person name="Wayne K.J."/>
            <person name="Tettelin H."/>
            <person name="Glass J.I."/>
            <person name="Rusch D."/>
            <person name="Podicherti R."/>
            <person name="Tsui H.-C.T."/>
            <person name="Winkler M.E."/>
        </authorList>
    </citation>
    <scope>NUCLEOTIDE SEQUENCE</scope>
</reference>
<feature type="non-terminal residue" evidence="1">
    <location>
        <position position="79"/>
    </location>
</feature>
<evidence type="ECO:0008006" key="2">
    <source>
        <dbReference type="Google" id="ProtNLM"/>
    </source>
</evidence>